<evidence type="ECO:0000259" key="2">
    <source>
        <dbReference type="Pfam" id="PF03781"/>
    </source>
</evidence>
<dbReference type="InterPro" id="IPR016187">
    <property type="entry name" value="CTDL_fold"/>
</dbReference>
<evidence type="ECO:0000256" key="1">
    <source>
        <dbReference type="SAM" id="MobiDB-lite"/>
    </source>
</evidence>
<dbReference type="RefSeq" id="WP_197446154.1">
    <property type="nucleotide sequence ID" value="NZ_CP036426.1"/>
</dbReference>
<dbReference type="InterPro" id="IPR051043">
    <property type="entry name" value="Sulfatase_Mod_Factor_Kinase"/>
</dbReference>
<protein>
    <submittedName>
        <fullName evidence="3">Serine/threonine-protein kinase pkn1</fullName>
        <ecNumber evidence="3">2.7.11.1</ecNumber>
    </submittedName>
</protein>
<sequence length="315" mass="34147">MARLLGGGPADEAGAMPSPRGERVGQFVDELIADGRDAFALLRSTEAHVDEDDARRAWATLGRRMALIPPGPVAVVRGDGGDELVDLPAYYLDRHAVSNRQFSRFVAAGCYDALDLWPREVWPSLLQFTDKAGRPGPAGWTGGKFPAEKADHPVVGVCWYEATAYARWAGKRLPSAAEWQKAGGWPEHLGGGHCTRYPWGDLFDPARANVRSTGIGGTVPVDAMPSGGTPNGIRQMSGNVWEWLDDPLDAIPCRPGESFCPWKPMRRIAGGAFDTYLPGEATCHFVTGQGVLDRRPNIGFRCALSTDRLREPPAD</sequence>
<evidence type="ECO:0000313" key="3">
    <source>
        <dbReference type="EMBL" id="QDV35808.1"/>
    </source>
</evidence>
<feature type="domain" description="Sulfatase-modifying factor enzyme-like" evidence="2">
    <location>
        <begin position="65"/>
        <end position="303"/>
    </location>
</feature>
<dbReference type="SUPFAM" id="SSF56436">
    <property type="entry name" value="C-type lectin-like"/>
    <property type="match status" value="1"/>
</dbReference>
<organism evidence="3 4">
    <name type="scientific">Tautonia plasticadhaerens</name>
    <dbReference type="NCBI Taxonomy" id="2527974"/>
    <lineage>
        <taxon>Bacteria</taxon>
        <taxon>Pseudomonadati</taxon>
        <taxon>Planctomycetota</taxon>
        <taxon>Planctomycetia</taxon>
        <taxon>Isosphaerales</taxon>
        <taxon>Isosphaeraceae</taxon>
        <taxon>Tautonia</taxon>
    </lineage>
</organism>
<accession>A0A518H4Q3</accession>
<dbReference type="Gene3D" id="3.90.1580.10">
    <property type="entry name" value="paralog of FGE (formylglycine-generating enzyme)"/>
    <property type="match status" value="1"/>
</dbReference>
<dbReference type="PANTHER" id="PTHR23150:SF19">
    <property type="entry name" value="FORMYLGLYCINE-GENERATING ENZYME"/>
    <property type="match status" value="1"/>
</dbReference>
<dbReference type="EMBL" id="CP036426">
    <property type="protein sequence ID" value="QDV35808.1"/>
    <property type="molecule type" value="Genomic_DNA"/>
</dbReference>
<dbReference type="InterPro" id="IPR005532">
    <property type="entry name" value="SUMF_dom"/>
</dbReference>
<dbReference type="InterPro" id="IPR042095">
    <property type="entry name" value="SUMF_sf"/>
</dbReference>
<dbReference type="PANTHER" id="PTHR23150">
    <property type="entry name" value="SULFATASE MODIFYING FACTOR 1, 2"/>
    <property type="match status" value="1"/>
</dbReference>
<gene>
    <name evidence="3" type="primary">pkn1_4</name>
    <name evidence="3" type="ORF">ElP_37160</name>
</gene>
<feature type="region of interest" description="Disordered" evidence="1">
    <location>
        <begin position="1"/>
        <end position="21"/>
    </location>
</feature>
<keyword evidence="3" id="KW-0418">Kinase</keyword>
<keyword evidence="3" id="KW-0808">Transferase</keyword>
<dbReference type="GO" id="GO:0120147">
    <property type="term" value="F:formylglycine-generating oxidase activity"/>
    <property type="evidence" value="ECO:0007669"/>
    <property type="project" value="TreeGrafter"/>
</dbReference>
<proteinExistence type="predicted"/>
<dbReference type="Proteomes" id="UP000317835">
    <property type="component" value="Chromosome"/>
</dbReference>
<dbReference type="AlphaFoldDB" id="A0A518H4Q3"/>
<dbReference type="EC" id="2.7.11.1" evidence="3"/>
<name>A0A518H4Q3_9BACT</name>
<reference evidence="3 4" key="1">
    <citation type="submission" date="2019-02" db="EMBL/GenBank/DDBJ databases">
        <title>Deep-cultivation of Planctomycetes and their phenomic and genomic characterization uncovers novel biology.</title>
        <authorList>
            <person name="Wiegand S."/>
            <person name="Jogler M."/>
            <person name="Boedeker C."/>
            <person name="Pinto D."/>
            <person name="Vollmers J."/>
            <person name="Rivas-Marin E."/>
            <person name="Kohn T."/>
            <person name="Peeters S.H."/>
            <person name="Heuer A."/>
            <person name="Rast P."/>
            <person name="Oberbeckmann S."/>
            <person name="Bunk B."/>
            <person name="Jeske O."/>
            <person name="Meyerdierks A."/>
            <person name="Storesund J.E."/>
            <person name="Kallscheuer N."/>
            <person name="Luecker S."/>
            <person name="Lage O.M."/>
            <person name="Pohl T."/>
            <person name="Merkel B.J."/>
            <person name="Hornburger P."/>
            <person name="Mueller R.-W."/>
            <person name="Bruemmer F."/>
            <person name="Labrenz M."/>
            <person name="Spormann A.M."/>
            <person name="Op den Camp H."/>
            <person name="Overmann J."/>
            <person name="Amann R."/>
            <person name="Jetten M.S.M."/>
            <person name="Mascher T."/>
            <person name="Medema M.H."/>
            <person name="Devos D.P."/>
            <person name="Kaster A.-K."/>
            <person name="Ovreas L."/>
            <person name="Rohde M."/>
            <person name="Galperin M.Y."/>
            <person name="Jogler C."/>
        </authorList>
    </citation>
    <scope>NUCLEOTIDE SEQUENCE [LARGE SCALE GENOMIC DNA]</scope>
    <source>
        <strain evidence="3 4">ElP</strain>
    </source>
</reference>
<dbReference type="KEGG" id="tpla:ElP_37160"/>
<keyword evidence="4" id="KW-1185">Reference proteome</keyword>
<dbReference type="Pfam" id="PF03781">
    <property type="entry name" value="FGE-sulfatase"/>
    <property type="match status" value="1"/>
</dbReference>
<evidence type="ECO:0000313" key="4">
    <source>
        <dbReference type="Proteomes" id="UP000317835"/>
    </source>
</evidence>
<dbReference type="GO" id="GO:0004674">
    <property type="term" value="F:protein serine/threonine kinase activity"/>
    <property type="evidence" value="ECO:0007669"/>
    <property type="project" value="UniProtKB-EC"/>
</dbReference>